<dbReference type="EMBL" id="KQ460299">
    <property type="protein sequence ID" value="KPJ16153.1"/>
    <property type="molecule type" value="Genomic_DNA"/>
</dbReference>
<keyword evidence="3" id="KW-1185">Reference proteome</keyword>
<reference evidence="2 3" key="1">
    <citation type="journal article" date="2015" name="Nat. Commun.">
        <title>Outbred genome sequencing and CRISPR/Cas9 gene editing in butterflies.</title>
        <authorList>
            <person name="Li X."/>
            <person name="Fan D."/>
            <person name="Zhang W."/>
            <person name="Liu G."/>
            <person name="Zhang L."/>
            <person name="Zhao L."/>
            <person name="Fang X."/>
            <person name="Chen L."/>
            <person name="Dong Y."/>
            <person name="Chen Y."/>
            <person name="Ding Y."/>
            <person name="Zhao R."/>
            <person name="Feng M."/>
            <person name="Zhu Y."/>
            <person name="Feng Y."/>
            <person name="Jiang X."/>
            <person name="Zhu D."/>
            <person name="Xiang H."/>
            <person name="Feng X."/>
            <person name="Li S."/>
            <person name="Wang J."/>
            <person name="Zhang G."/>
            <person name="Kronforst M.R."/>
            <person name="Wang W."/>
        </authorList>
    </citation>
    <scope>NUCLEOTIDE SEQUENCE [LARGE SCALE GENOMIC DNA]</scope>
    <source>
        <strain evidence="2">Ya'a_city_454_Pm</strain>
        <tissue evidence="2">Whole body</tissue>
    </source>
</reference>
<dbReference type="Proteomes" id="UP000053240">
    <property type="component" value="Unassembled WGS sequence"/>
</dbReference>
<dbReference type="InParanoid" id="A0A0N1PGS9"/>
<gene>
    <name evidence="2" type="ORF">RR48_01750</name>
</gene>
<sequence>MMQLQIAFTLSLLLTTKTDPNSEEIDKLIITNDIYPEEYSIYTSKYEIVNIIVPLNQLNYGDNPGSKYIFFFVEADQDEFGTIREKGLYIFKDGSPIKLLDNGRDVAAAADESNVAFIAAGDGLYLYNNEMVSLYKYDSISESLIGIAKPTQSDIIYILTEDKEVFIVSGIDDRKEKVKEIINAEQIILDYNNNLYYLDANTQVYLYDFLSVTKIEGLPDYAFSARLLKPPVTTQDFVPYVVDGELYCINAKGYAELFDKVEFADNGTPSAYAMEDGVVHYYAINKNIYEFDINDIMLKVF</sequence>
<evidence type="ECO:0008006" key="4">
    <source>
        <dbReference type="Google" id="ProtNLM"/>
    </source>
</evidence>
<feature type="signal peptide" evidence="1">
    <location>
        <begin position="1"/>
        <end position="18"/>
    </location>
</feature>
<feature type="chain" id="PRO_5005879740" description="Ommochrome-binding protein" evidence="1">
    <location>
        <begin position="19"/>
        <end position="301"/>
    </location>
</feature>
<evidence type="ECO:0000256" key="1">
    <source>
        <dbReference type="SAM" id="SignalP"/>
    </source>
</evidence>
<organism evidence="2 3">
    <name type="scientific">Papilio machaon</name>
    <name type="common">Old World swallowtail butterfly</name>
    <dbReference type="NCBI Taxonomy" id="76193"/>
    <lineage>
        <taxon>Eukaryota</taxon>
        <taxon>Metazoa</taxon>
        <taxon>Ecdysozoa</taxon>
        <taxon>Arthropoda</taxon>
        <taxon>Hexapoda</taxon>
        <taxon>Insecta</taxon>
        <taxon>Pterygota</taxon>
        <taxon>Neoptera</taxon>
        <taxon>Endopterygota</taxon>
        <taxon>Lepidoptera</taxon>
        <taxon>Glossata</taxon>
        <taxon>Ditrysia</taxon>
        <taxon>Papilionoidea</taxon>
        <taxon>Papilionidae</taxon>
        <taxon>Papilioninae</taxon>
        <taxon>Papilio</taxon>
    </lineage>
</organism>
<accession>A0A0N1PGS9</accession>
<evidence type="ECO:0000313" key="3">
    <source>
        <dbReference type="Proteomes" id="UP000053240"/>
    </source>
</evidence>
<dbReference type="AlphaFoldDB" id="A0A0N1PGS9"/>
<evidence type="ECO:0000313" key="2">
    <source>
        <dbReference type="EMBL" id="KPJ16153.1"/>
    </source>
</evidence>
<name>A0A0N1PGS9_PAPMA</name>
<proteinExistence type="predicted"/>
<keyword evidence="1" id="KW-0732">Signal</keyword>
<dbReference type="KEGG" id="pmac:106709623"/>
<dbReference type="SUPFAM" id="SSF69322">
    <property type="entry name" value="Tricorn protease domain 2"/>
    <property type="match status" value="1"/>
</dbReference>
<protein>
    <recommendedName>
        <fullName evidence="4">Ommochrome-binding protein</fullName>
    </recommendedName>
</protein>